<gene>
    <name evidence="2" type="ORF">BEH_24205</name>
</gene>
<evidence type="ECO:0000313" key="3">
    <source>
        <dbReference type="Proteomes" id="UP000036202"/>
    </source>
</evidence>
<dbReference type="KEGG" id="beo:BEH_24205"/>
<dbReference type="Gene3D" id="3.40.1440.10">
    <property type="entry name" value="GIY-YIG endonuclease"/>
    <property type="match status" value="1"/>
</dbReference>
<proteinExistence type="predicted"/>
<protein>
    <recommendedName>
        <fullName evidence="1">GIY-YIG domain-containing protein</fullName>
    </recommendedName>
</protein>
<feature type="domain" description="GIY-YIG" evidence="1">
    <location>
        <begin position="6"/>
        <end position="92"/>
    </location>
</feature>
<dbReference type="SMART" id="SM00465">
    <property type="entry name" value="GIYc"/>
    <property type="match status" value="1"/>
</dbReference>
<accession>A0A2S1LZC2</accession>
<dbReference type="InterPro" id="IPR000305">
    <property type="entry name" value="GIY-YIG_endonuc"/>
</dbReference>
<evidence type="ECO:0000313" key="2">
    <source>
        <dbReference type="EMBL" id="AWG44156.1"/>
    </source>
</evidence>
<dbReference type="AlphaFoldDB" id="A0A2S1LZC2"/>
<dbReference type="InterPro" id="IPR045566">
    <property type="entry name" value="SegE-like_GIY-YIG"/>
</dbReference>
<keyword evidence="3" id="KW-1185">Reference proteome</keyword>
<evidence type="ECO:0000259" key="1">
    <source>
        <dbReference type="PROSITE" id="PS50164"/>
    </source>
</evidence>
<reference evidence="3" key="2">
    <citation type="submission" date="2015-06" db="EMBL/GenBank/DDBJ databases">
        <title>Genome Sequence of Bacillus endophyticus and Analysis of its Companion Mechanism in the Ketogulonigenium vulgare-Bacillus strain Consortium.</title>
        <authorList>
            <person name="Jia N."/>
            <person name="Du J."/>
            <person name="Ding M.-Z."/>
            <person name="Gao F."/>
            <person name="Yuan Y.-J."/>
        </authorList>
    </citation>
    <scope>NUCLEOTIDE SEQUENCE [LARGE SCALE GENOMIC DNA]</scope>
    <source>
        <strain evidence="3">Hbe603</strain>
    </source>
</reference>
<dbReference type="Pfam" id="PF19835">
    <property type="entry name" value="SegE_GIY-YIG"/>
    <property type="match status" value="1"/>
</dbReference>
<dbReference type="InterPro" id="IPR035901">
    <property type="entry name" value="GIY-YIG_endonuc_sf"/>
</dbReference>
<name>A0A2S1LZC2_9BACI</name>
<dbReference type="PROSITE" id="PS50164">
    <property type="entry name" value="GIY_YIG"/>
    <property type="match status" value="1"/>
</dbReference>
<dbReference type="Proteomes" id="UP000036202">
    <property type="component" value="Chromosome"/>
</dbReference>
<sequence>MKVKNPYGFIYITTNLINGKRYIGQKKFDTGSRWRSYLGSGTYLANSIKKYGKENFHRDIVDYSYSLEELNKKESEWIEFLDAVKSEDYYNMIEGGDVLGALNKRNAVKCMCIDNGKAFASIKDACQWSGYSETKIKKSFKENHTFWNYKKEDFIFRPIDDFSEKLCSICGEHLTKYRIRRGTCLPCAKNINKRLRKCEDCPKMFRARGSNHLRCKKCAEKRTQKVKVLYAKQRRKKKKENSLPN</sequence>
<reference evidence="2 3" key="1">
    <citation type="journal article" date="2015" name="PLoS ONE">
        <title>Genome Sequence of Bacillus endophyticus and Analysis of Its Companion Mechanism in the Ketogulonigenium vulgare-Bacillus Strain Consortium.</title>
        <authorList>
            <person name="Jia N."/>
            <person name="Du J."/>
            <person name="Ding M.Z."/>
            <person name="Gao F."/>
            <person name="Yuan Y.J."/>
        </authorList>
    </citation>
    <scope>NUCLEOTIDE SEQUENCE [LARGE SCALE GENOMIC DNA]</scope>
    <source>
        <strain evidence="2 3">Hbe603</strain>
    </source>
</reference>
<organism evidence="2 3">
    <name type="scientific">Priestia filamentosa</name>
    <dbReference type="NCBI Taxonomy" id="1402861"/>
    <lineage>
        <taxon>Bacteria</taxon>
        <taxon>Bacillati</taxon>
        <taxon>Bacillota</taxon>
        <taxon>Bacilli</taxon>
        <taxon>Bacillales</taxon>
        <taxon>Bacillaceae</taxon>
        <taxon>Priestia</taxon>
    </lineage>
</organism>
<dbReference type="CDD" id="cd10444">
    <property type="entry name" value="GIY-YIG_SegABCDEFG"/>
    <property type="match status" value="1"/>
</dbReference>
<dbReference type="EMBL" id="CP011974">
    <property type="protein sequence ID" value="AWG44156.1"/>
    <property type="molecule type" value="Genomic_DNA"/>
</dbReference>
<dbReference type="RefSeq" id="WP_048896730.1">
    <property type="nucleotide sequence ID" value="NZ_CP011974.1"/>
</dbReference>
<dbReference type="SUPFAM" id="SSF82771">
    <property type="entry name" value="GIY-YIG endonuclease"/>
    <property type="match status" value="1"/>
</dbReference>
<dbReference type="OrthoDB" id="2936836at2"/>